<feature type="region of interest" description="Disordered" evidence="1">
    <location>
        <begin position="1"/>
        <end position="33"/>
    </location>
</feature>
<keyword evidence="3" id="KW-1185">Reference proteome</keyword>
<feature type="compositionally biased region" description="Basic and acidic residues" evidence="1">
    <location>
        <begin position="1"/>
        <end position="11"/>
    </location>
</feature>
<reference evidence="2 3" key="1">
    <citation type="submission" date="2019-03" db="EMBL/GenBank/DDBJ databases">
        <title>First draft genome of Liparis tanakae, snailfish: a comprehensive survey of snailfish specific genes.</title>
        <authorList>
            <person name="Kim W."/>
            <person name="Song I."/>
            <person name="Jeong J.-H."/>
            <person name="Kim D."/>
            <person name="Kim S."/>
            <person name="Ryu S."/>
            <person name="Song J.Y."/>
            <person name="Lee S.K."/>
        </authorList>
    </citation>
    <scope>NUCLEOTIDE SEQUENCE [LARGE SCALE GENOMIC DNA]</scope>
    <source>
        <tissue evidence="2">Muscle</tissue>
    </source>
</reference>
<protein>
    <submittedName>
        <fullName evidence="2">Uncharacterized protein</fullName>
    </submittedName>
</protein>
<dbReference type="EMBL" id="SRLO01000034">
    <property type="protein sequence ID" value="TNN83243.1"/>
    <property type="molecule type" value="Genomic_DNA"/>
</dbReference>
<evidence type="ECO:0000313" key="3">
    <source>
        <dbReference type="Proteomes" id="UP000314294"/>
    </source>
</evidence>
<sequence>MCQRRGDRGDDMITVSKVPSRYPRPCNDKSALPQELKSPQMDKALDFTLLKEAESAWGAMKSIDPSLNGFVRGFRLANHA</sequence>
<comment type="caution">
    <text evidence="2">The sequence shown here is derived from an EMBL/GenBank/DDBJ whole genome shotgun (WGS) entry which is preliminary data.</text>
</comment>
<name>A0A4Z2J1B4_9TELE</name>
<gene>
    <name evidence="2" type="ORF">EYF80_006576</name>
</gene>
<proteinExistence type="predicted"/>
<dbReference type="AlphaFoldDB" id="A0A4Z2J1B4"/>
<evidence type="ECO:0000256" key="1">
    <source>
        <dbReference type="SAM" id="MobiDB-lite"/>
    </source>
</evidence>
<evidence type="ECO:0000313" key="2">
    <source>
        <dbReference type="EMBL" id="TNN83243.1"/>
    </source>
</evidence>
<accession>A0A4Z2J1B4</accession>
<organism evidence="2 3">
    <name type="scientific">Liparis tanakae</name>
    <name type="common">Tanaka's snailfish</name>
    <dbReference type="NCBI Taxonomy" id="230148"/>
    <lineage>
        <taxon>Eukaryota</taxon>
        <taxon>Metazoa</taxon>
        <taxon>Chordata</taxon>
        <taxon>Craniata</taxon>
        <taxon>Vertebrata</taxon>
        <taxon>Euteleostomi</taxon>
        <taxon>Actinopterygii</taxon>
        <taxon>Neopterygii</taxon>
        <taxon>Teleostei</taxon>
        <taxon>Neoteleostei</taxon>
        <taxon>Acanthomorphata</taxon>
        <taxon>Eupercaria</taxon>
        <taxon>Perciformes</taxon>
        <taxon>Cottioidei</taxon>
        <taxon>Cottales</taxon>
        <taxon>Liparidae</taxon>
        <taxon>Liparis</taxon>
    </lineage>
</organism>
<dbReference type="Proteomes" id="UP000314294">
    <property type="component" value="Unassembled WGS sequence"/>
</dbReference>